<feature type="transmembrane region" description="Helical" evidence="1">
    <location>
        <begin position="20"/>
        <end position="41"/>
    </location>
</feature>
<name>A0A1I6RY92_9CAUL</name>
<dbReference type="Proteomes" id="UP000198788">
    <property type="component" value="Unassembled WGS sequence"/>
</dbReference>
<feature type="transmembrane region" description="Helical" evidence="1">
    <location>
        <begin position="80"/>
        <end position="100"/>
    </location>
</feature>
<gene>
    <name evidence="2" type="ORF">SAMN05192570_2005</name>
</gene>
<dbReference type="OrthoDB" id="8404262at2"/>
<reference evidence="3" key="1">
    <citation type="submission" date="2016-10" db="EMBL/GenBank/DDBJ databases">
        <authorList>
            <person name="Varghese N."/>
            <person name="Submissions S."/>
        </authorList>
    </citation>
    <scope>NUCLEOTIDE SEQUENCE [LARGE SCALE GENOMIC DNA]</scope>
    <source>
        <strain evidence="3">CGMCC 1.10683</strain>
    </source>
</reference>
<keyword evidence="1" id="KW-0472">Membrane</keyword>
<feature type="transmembrane region" description="Helical" evidence="1">
    <location>
        <begin position="257"/>
        <end position="280"/>
    </location>
</feature>
<feature type="transmembrane region" description="Helical" evidence="1">
    <location>
        <begin position="121"/>
        <end position="143"/>
    </location>
</feature>
<dbReference type="STRING" id="871741.SAMN05192570_2005"/>
<accession>A0A1I6RY92</accession>
<keyword evidence="3" id="KW-1185">Reference proteome</keyword>
<evidence type="ECO:0000313" key="3">
    <source>
        <dbReference type="Proteomes" id="UP000198788"/>
    </source>
</evidence>
<sequence length="288" mass="30739">MLFDALAAETHRLLRNRLTVFWSVVFVPLMFAVGGVIYHLVNKAQGDAAAAAAGLPTTGAGSPLNLAEFLTFGANQTANGALMTFMLIAAATVYAGDYRWETWRLISARNTRTALILGKVGTMKLMAVAASVAMLVAAFVYYLAQALVFERPPTFSLGAAEAGDAALIWLLSFVRMVQYGLVALLTAVVTRSLLAALFVPWALGFGQSILGAPPVMMLLKLHPDGWPAQLLMPGLAYDTLKSLVSPGAARVMSTEAALWPALASLALWCVVPLGLALLLFRRQDLSKE</sequence>
<dbReference type="RefSeq" id="WP_092309823.1">
    <property type="nucleotide sequence ID" value="NZ_FOZV01000004.1"/>
</dbReference>
<proteinExistence type="predicted"/>
<evidence type="ECO:0000256" key="1">
    <source>
        <dbReference type="SAM" id="Phobius"/>
    </source>
</evidence>
<dbReference type="EMBL" id="FOZV01000004">
    <property type="protein sequence ID" value="SFS69673.1"/>
    <property type="molecule type" value="Genomic_DNA"/>
</dbReference>
<protein>
    <submittedName>
        <fullName evidence="2">ABC-2 type transport system permease protein</fullName>
    </submittedName>
</protein>
<dbReference type="AlphaFoldDB" id="A0A1I6RY92"/>
<keyword evidence="1" id="KW-0812">Transmembrane</keyword>
<evidence type="ECO:0000313" key="2">
    <source>
        <dbReference type="EMBL" id="SFS69673.1"/>
    </source>
</evidence>
<organism evidence="2 3">
    <name type="scientific">Brevundimonas viscosa</name>
    <dbReference type="NCBI Taxonomy" id="871741"/>
    <lineage>
        <taxon>Bacteria</taxon>
        <taxon>Pseudomonadati</taxon>
        <taxon>Pseudomonadota</taxon>
        <taxon>Alphaproteobacteria</taxon>
        <taxon>Caulobacterales</taxon>
        <taxon>Caulobacteraceae</taxon>
        <taxon>Brevundimonas</taxon>
    </lineage>
</organism>
<keyword evidence="1" id="KW-1133">Transmembrane helix</keyword>